<evidence type="ECO:0008006" key="6">
    <source>
        <dbReference type="Google" id="ProtNLM"/>
    </source>
</evidence>
<gene>
    <name evidence="4" type="primary">107365965</name>
</gene>
<evidence type="ECO:0000259" key="3">
    <source>
        <dbReference type="Pfam" id="PF23355"/>
    </source>
</evidence>
<keyword evidence="5" id="KW-1185">Reference proteome</keyword>
<dbReference type="Pfam" id="PF23352">
    <property type="entry name" value="IFT52_central"/>
    <property type="match status" value="1"/>
</dbReference>
<dbReference type="KEGG" id="tut:107365965"/>
<reference evidence="4" key="2">
    <citation type="submission" date="2015-06" db="UniProtKB">
        <authorList>
            <consortium name="EnsemblMetazoa"/>
        </authorList>
    </citation>
    <scope>IDENTIFICATION</scope>
</reference>
<accession>T1KN82</accession>
<feature type="domain" description="IFT52 GIFT" evidence="3">
    <location>
        <begin position="9"/>
        <end position="254"/>
    </location>
</feature>
<dbReference type="OMA" id="NWNVEQN"/>
<reference evidence="5" key="1">
    <citation type="submission" date="2011-08" db="EMBL/GenBank/DDBJ databases">
        <authorList>
            <person name="Rombauts S."/>
        </authorList>
    </citation>
    <scope>NUCLEOTIDE SEQUENCE</scope>
    <source>
        <strain evidence="5">London</strain>
    </source>
</reference>
<dbReference type="GO" id="GO:0005814">
    <property type="term" value="C:centriole"/>
    <property type="evidence" value="ECO:0007669"/>
    <property type="project" value="TreeGrafter"/>
</dbReference>
<dbReference type="PANTHER" id="PTHR12969">
    <property type="entry name" value="NGD5/OSM-6/IFT52"/>
    <property type="match status" value="1"/>
</dbReference>
<dbReference type="AlphaFoldDB" id="T1KN82"/>
<name>T1KN82_TETUR</name>
<dbReference type="PANTHER" id="PTHR12969:SF7">
    <property type="entry name" value="INTRAFLAGELLAR TRANSPORT PROTEIN 52 HOMOLOG"/>
    <property type="match status" value="1"/>
</dbReference>
<protein>
    <recommendedName>
        <fullName evidence="6">ABC-type uncharacterized transport system domain-containing protein</fullName>
    </recommendedName>
</protein>
<feature type="domain" description="Intraflagellar transport protein 52 C-terminal" evidence="1">
    <location>
        <begin position="361"/>
        <end position="409"/>
    </location>
</feature>
<dbReference type="CDD" id="cd23683">
    <property type="entry name" value="IFT52_CTD"/>
    <property type="match status" value="1"/>
</dbReference>
<dbReference type="GO" id="GO:0005929">
    <property type="term" value="C:cilium"/>
    <property type="evidence" value="ECO:0007669"/>
    <property type="project" value="TreeGrafter"/>
</dbReference>
<dbReference type="EnsemblMetazoa" id="tetur16g00030.1">
    <property type="protein sequence ID" value="tetur16g00030.1"/>
    <property type="gene ID" value="tetur16g00030"/>
</dbReference>
<dbReference type="STRING" id="32264.T1KN82"/>
<evidence type="ECO:0000313" key="5">
    <source>
        <dbReference type="Proteomes" id="UP000015104"/>
    </source>
</evidence>
<proteinExistence type="predicted"/>
<dbReference type="GO" id="GO:0042073">
    <property type="term" value="P:intraciliary transport"/>
    <property type="evidence" value="ECO:0007669"/>
    <property type="project" value="TreeGrafter"/>
</dbReference>
<evidence type="ECO:0000259" key="2">
    <source>
        <dbReference type="Pfam" id="PF23352"/>
    </source>
</evidence>
<evidence type="ECO:0000259" key="1">
    <source>
        <dbReference type="Pfam" id="PF21178"/>
    </source>
</evidence>
<dbReference type="Proteomes" id="UP000015104">
    <property type="component" value="Unassembled WGS sequence"/>
</dbReference>
<dbReference type="GO" id="GO:0060271">
    <property type="term" value="P:cilium assembly"/>
    <property type="evidence" value="ECO:0007669"/>
    <property type="project" value="TreeGrafter"/>
</dbReference>
<dbReference type="OrthoDB" id="10259368at2759"/>
<dbReference type="InterPro" id="IPR048643">
    <property type="entry name" value="Itf52_C"/>
</dbReference>
<dbReference type="Gene3D" id="6.10.250.2800">
    <property type="match status" value="1"/>
</dbReference>
<dbReference type="eggNOG" id="KOG3861">
    <property type="taxonomic scope" value="Eukaryota"/>
</dbReference>
<dbReference type="InterPro" id="IPR055460">
    <property type="entry name" value="IFT52_central"/>
</dbReference>
<dbReference type="EMBL" id="CAEY01000270">
    <property type="status" value="NOT_ANNOTATED_CDS"/>
    <property type="molecule type" value="Genomic_DNA"/>
</dbReference>
<dbReference type="HOGENOM" id="CLU_027692_1_0_1"/>
<dbReference type="Pfam" id="PF23355">
    <property type="entry name" value="IFT52_GIFT"/>
    <property type="match status" value="1"/>
</dbReference>
<sequence>MTNKENSMTIIFDCSKNNLFTPQQGFKVLTRRFKTSGHKVISNKDDISSEVLNQATIFIISTPREKYSETQINHIKKYLSNGGRLWIMMNEGGDRKQSSNVNSILENTGITINNDTVIRNSYYKYLHPKEALINNGILNRGILTVASKLKNLTDSGKSTSNIQFINYVYPYGASLNVTKPGIGILSTGSVCYPLNRPTIAFYTDKATNGKLIVIGSSQMFTDTYIEKEDNSLIKDIILEYLLEPIFPIDQIDAEDPEISDYHTVPDITLLSEEPLSCLQEIEDAPSDYTKLFSKELYEIDNTLLAKVILAYKEFHMEKEPLKLIKPQFEAPLPNLEPAVFPPNFRFHPKPDLELYDLDQAFSSIPARLTQVVNKCTDDDLDYYIKECAMVLGLQGSEKMSSKEILNKIFNKIVLYKKVNIDKD</sequence>
<dbReference type="GO" id="GO:0030992">
    <property type="term" value="C:intraciliary transport particle B"/>
    <property type="evidence" value="ECO:0007669"/>
    <property type="project" value="TreeGrafter"/>
</dbReference>
<feature type="domain" description="IFT52 central" evidence="2">
    <location>
        <begin position="270"/>
        <end position="350"/>
    </location>
</feature>
<organism evidence="4 5">
    <name type="scientific">Tetranychus urticae</name>
    <name type="common">Two-spotted spider mite</name>
    <dbReference type="NCBI Taxonomy" id="32264"/>
    <lineage>
        <taxon>Eukaryota</taxon>
        <taxon>Metazoa</taxon>
        <taxon>Ecdysozoa</taxon>
        <taxon>Arthropoda</taxon>
        <taxon>Chelicerata</taxon>
        <taxon>Arachnida</taxon>
        <taxon>Acari</taxon>
        <taxon>Acariformes</taxon>
        <taxon>Trombidiformes</taxon>
        <taxon>Prostigmata</taxon>
        <taxon>Eleutherengona</taxon>
        <taxon>Raphignathae</taxon>
        <taxon>Tetranychoidea</taxon>
        <taxon>Tetranychidae</taxon>
        <taxon>Tetranychus</taxon>
    </lineage>
</organism>
<dbReference type="Pfam" id="PF21178">
    <property type="entry name" value="Itf52_C"/>
    <property type="match status" value="1"/>
</dbReference>
<dbReference type="InterPro" id="IPR039975">
    <property type="entry name" value="IFT52"/>
</dbReference>
<dbReference type="InterPro" id="IPR055458">
    <property type="entry name" value="IFT52_GIFT"/>
</dbReference>
<evidence type="ECO:0000313" key="4">
    <source>
        <dbReference type="EnsemblMetazoa" id="tetur16g00030.1"/>
    </source>
</evidence>